<evidence type="ECO:0000256" key="5">
    <source>
        <dbReference type="SAM" id="Coils"/>
    </source>
</evidence>
<feature type="transmembrane region" description="Helical" evidence="7">
    <location>
        <begin position="82"/>
        <end position="105"/>
    </location>
</feature>
<name>A0A2K1QKS0_9PEZI</name>
<keyword evidence="5" id="KW-0175">Coiled coil</keyword>
<organism evidence="8 9">
    <name type="scientific">Sphaceloma murrayae</name>
    <dbReference type="NCBI Taxonomy" id="2082308"/>
    <lineage>
        <taxon>Eukaryota</taxon>
        <taxon>Fungi</taxon>
        <taxon>Dikarya</taxon>
        <taxon>Ascomycota</taxon>
        <taxon>Pezizomycotina</taxon>
        <taxon>Dothideomycetes</taxon>
        <taxon>Dothideomycetidae</taxon>
        <taxon>Myriangiales</taxon>
        <taxon>Elsinoaceae</taxon>
        <taxon>Sphaceloma</taxon>
    </lineage>
</organism>
<feature type="compositionally biased region" description="Low complexity" evidence="6">
    <location>
        <begin position="18"/>
        <end position="29"/>
    </location>
</feature>
<protein>
    <submittedName>
        <fullName evidence="8">Uncharacterized protein</fullName>
    </submittedName>
</protein>
<dbReference type="AlphaFoldDB" id="A0A2K1QKS0"/>
<evidence type="ECO:0000313" key="8">
    <source>
        <dbReference type="EMBL" id="PNS15766.1"/>
    </source>
</evidence>
<comment type="subcellular location">
    <subcellularLocation>
        <location evidence="1">Membrane</location>
        <topology evidence="1">Single-pass membrane protein</topology>
    </subcellularLocation>
</comment>
<accession>A0A2K1QKS0</accession>
<feature type="coiled-coil region" evidence="5">
    <location>
        <begin position="115"/>
        <end position="163"/>
    </location>
</feature>
<proteinExistence type="predicted"/>
<evidence type="ECO:0000313" key="9">
    <source>
        <dbReference type="Proteomes" id="UP000243797"/>
    </source>
</evidence>
<evidence type="ECO:0000256" key="3">
    <source>
        <dbReference type="ARBA" id="ARBA00022989"/>
    </source>
</evidence>
<keyword evidence="2 7" id="KW-0812">Transmembrane</keyword>
<dbReference type="InParanoid" id="A0A2K1QKS0"/>
<dbReference type="OrthoDB" id="4205486at2759"/>
<dbReference type="GO" id="GO:0016020">
    <property type="term" value="C:membrane"/>
    <property type="evidence" value="ECO:0007669"/>
    <property type="project" value="UniProtKB-SubCell"/>
</dbReference>
<evidence type="ECO:0000256" key="1">
    <source>
        <dbReference type="ARBA" id="ARBA00004167"/>
    </source>
</evidence>
<evidence type="ECO:0000256" key="4">
    <source>
        <dbReference type="ARBA" id="ARBA00023136"/>
    </source>
</evidence>
<gene>
    <name evidence="8" type="ORF">CAC42_4218</name>
</gene>
<evidence type="ECO:0000256" key="2">
    <source>
        <dbReference type="ARBA" id="ARBA00022692"/>
    </source>
</evidence>
<feature type="region of interest" description="Disordered" evidence="6">
    <location>
        <begin position="1"/>
        <end position="29"/>
    </location>
</feature>
<dbReference type="Proteomes" id="UP000243797">
    <property type="component" value="Unassembled WGS sequence"/>
</dbReference>
<dbReference type="EMBL" id="NKHZ01000068">
    <property type="protein sequence ID" value="PNS15766.1"/>
    <property type="molecule type" value="Genomic_DNA"/>
</dbReference>
<evidence type="ECO:0000256" key="6">
    <source>
        <dbReference type="SAM" id="MobiDB-lite"/>
    </source>
</evidence>
<reference evidence="8 9" key="1">
    <citation type="submission" date="2017-06" db="EMBL/GenBank/DDBJ databases">
        <title>Draft genome sequence of a variant of Elsinoe murrayae.</title>
        <authorList>
            <person name="Cheng Q."/>
        </authorList>
    </citation>
    <scope>NUCLEOTIDE SEQUENCE [LARGE SCALE GENOMIC DNA]</scope>
    <source>
        <strain evidence="8 9">CQ-2017a</strain>
    </source>
</reference>
<keyword evidence="9" id="KW-1185">Reference proteome</keyword>
<comment type="caution">
    <text evidence="8">The sequence shown here is derived from an EMBL/GenBank/DDBJ whole genome shotgun (WGS) entry which is preliminary data.</text>
</comment>
<feature type="compositionally biased region" description="Polar residues" evidence="6">
    <location>
        <begin position="1"/>
        <end position="12"/>
    </location>
</feature>
<keyword evidence="3 7" id="KW-1133">Transmembrane helix</keyword>
<keyword evidence="4 7" id="KW-0472">Membrane</keyword>
<sequence>MPRSASDATRFTATGPYATSKPSSSASSISIGAAAPAYETPQQKIARLRAAAAQAKRGKESNFDQVVRVGRKWADRAHRTTAWGLIGLTVVCGVFATFSIGDMVIHNRRKRKEWLQEQQEKSARLVEEARIAAARGAATDDQILLLNRERAAQEAEAERNNRKGIFSRAKESILGGAPKQEEQGGKIMAEVRAAQQQKSPVQRLETEASGFLEDVDAGVHKAVAKVQSSIPPTRGVGAGGPLDMEAQASIDAVTSRSRSWFNWLTGR</sequence>
<dbReference type="InterPro" id="IPR029208">
    <property type="entry name" value="COX14"/>
</dbReference>
<dbReference type="Pfam" id="PF14880">
    <property type="entry name" value="COX14"/>
    <property type="match status" value="1"/>
</dbReference>
<evidence type="ECO:0000256" key="7">
    <source>
        <dbReference type="SAM" id="Phobius"/>
    </source>
</evidence>